<organism evidence="2 3">
    <name type="scientific">Rotaria socialis</name>
    <dbReference type="NCBI Taxonomy" id="392032"/>
    <lineage>
        <taxon>Eukaryota</taxon>
        <taxon>Metazoa</taxon>
        <taxon>Spiralia</taxon>
        <taxon>Gnathifera</taxon>
        <taxon>Rotifera</taxon>
        <taxon>Eurotatoria</taxon>
        <taxon>Bdelloidea</taxon>
        <taxon>Philodinida</taxon>
        <taxon>Philodinidae</taxon>
        <taxon>Rotaria</taxon>
    </lineage>
</organism>
<dbReference type="AlphaFoldDB" id="A0A817R9B7"/>
<name>A0A817R9B7_9BILA</name>
<evidence type="ECO:0000256" key="1">
    <source>
        <dbReference type="SAM" id="MobiDB-lite"/>
    </source>
</evidence>
<proteinExistence type="predicted"/>
<gene>
    <name evidence="2" type="ORF">LUA448_LOCUS3955</name>
</gene>
<sequence length="399" mass="46014">MVEFLIGQENVLRDLPRGKSNEYRNMQKNACLYFVHGSRVSSKDHMKLYQHSVRCTVAMQIFLDANQQYWRFVPMTIEESERPEQRSVQGISFTDELTWNLRQMEDCTIYVESVPKASTGYTFSNRQIGLQLSYFNKKRDKDLPNQNIDLYNATIVAVLPETCSEMLRITVESLFITHAETNLNTIGNILNKNSTGNNHLMNNPWLIRGDEWYQGLLRRPQSKNNLYISIGMASTSTTTPTPTPVLPPASSSTNEGQQIISSPSSQPRVYRRPFNELRHLESIWTDTNQNGIPYSEQHRTAIQTAQLANRLQYFHISSDHNPIGRPVMVNNASPHPSWTQHEILVEDGLIERFKDAINDFMKRPGRRYAYDANMRWSLEHCHEISFSVTISIKKPTDIV</sequence>
<evidence type="ECO:0000313" key="2">
    <source>
        <dbReference type="EMBL" id="CAF3235138.1"/>
    </source>
</evidence>
<evidence type="ECO:0000313" key="3">
    <source>
        <dbReference type="Proteomes" id="UP000663833"/>
    </source>
</evidence>
<comment type="caution">
    <text evidence="2">The sequence shown here is derived from an EMBL/GenBank/DDBJ whole genome shotgun (WGS) entry which is preliminary data.</text>
</comment>
<dbReference type="EMBL" id="CAJNYD010000234">
    <property type="protein sequence ID" value="CAF3235138.1"/>
    <property type="molecule type" value="Genomic_DNA"/>
</dbReference>
<dbReference type="Proteomes" id="UP000663833">
    <property type="component" value="Unassembled WGS sequence"/>
</dbReference>
<feature type="compositionally biased region" description="Low complexity" evidence="1">
    <location>
        <begin position="248"/>
        <end position="267"/>
    </location>
</feature>
<protein>
    <submittedName>
        <fullName evidence="2">Uncharacterized protein</fullName>
    </submittedName>
</protein>
<accession>A0A817R9B7</accession>
<reference evidence="2" key="1">
    <citation type="submission" date="2021-02" db="EMBL/GenBank/DDBJ databases">
        <authorList>
            <person name="Nowell W R."/>
        </authorList>
    </citation>
    <scope>NUCLEOTIDE SEQUENCE</scope>
</reference>
<feature type="region of interest" description="Disordered" evidence="1">
    <location>
        <begin position="237"/>
        <end position="268"/>
    </location>
</feature>